<accession>A0ACC0KPV6</accession>
<proteinExistence type="predicted"/>
<comment type="caution">
    <text evidence="1">The sequence shown here is derived from an EMBL/GenBank/DDBJ whole genome shotgun (WGS) entry which is preliminary data.</text>
</comment>
<evidence type="ECO:0000313" key="2">
    <source>
        <dbReference type="Proteomes" id="UP001064048"/>
    </source>
</evidence>
<gene>
    <name evidence="1" type="ORF">MSG28_010807</name>
</gene>
<organism evidence="1 2">
    <name type="scientific">Choristoneura fumiferana</name>
    <name type="common">Spruce budworm moth</name>
    <name type="synonym">Archips fumiferana</name>
    <dbReference type="NCBI Taxonomy" id="7141"/>
    <lineage>
        <taxon>Eukaryota</taxon>
        <taxon>Metazoa</taxon>
        <taxon>Ecdysozoa</taxon>
        <taxon>Arthropoda</taxon>
        <taxon>Hexapoda</taxon>
        <taxon>Insecta</taxon>
        <taxon>Pterygota</taxon>
        <taxon>Neoptera</taxon>
        <taxon>Endopterygota</taxon>
        <taxon>Lepidoptera</taxon>
        <taxon>Glossata</taxon>
        <taxon>Ditrysia</taxon>
        <taxon>Tortricoidea</taxon>
        <taxon>Tortricidae</taxon>
        <taxon>Tortricinae</taxon>
        <taxon>Choristoneura</taxon>
    </lineage>
</organism>
<dbReference type="EMBL" id="CM046118">
    <property type="protein sequence ID" value="KAI8438186.1"/>
    <property type="molecule type" value="Genomic_DNA"/>
</dbReference>
<name>A0ACC0KPV6_CHOFU</name>
<dbReference type="Proteomes" id="UP001064048">
    <property type="component" value="Chromosome 18"/>
</dbReference>
<reference evidence="1 2" key="1">
    <citation type="journal article" date="2022" name="Genome Biol. Evol.">
        <title>The Spruce Budworm Genome: Reconstructing the Evolutionary History of Antifreeze Proteins.</title>
        <authorList>
            <person name="Beliveau C."/>
            <person name="Gagne P."/>
            <person name="Picq S."/>
            <person name="Vernygora O."/>
            <person name="Keeling C.I."/>
            <person name="Pinkney K."/>
            <person name="Doucet D."/>
            <person name="Wen F."/>
            <person name="Johnston J.S."/>
            <person name="Maaroufi H."/>
            <person name="Boyle B."/>
            <person name="Laroche J."/>
            <person name="Dewar K."/>
            <person name="Juretic N."/>
            <person name="Blackburn G."/>
            <person name="Nisole A."/>
            <person name="Brunet B."/>
            <person name="Brandao M."/>
            <person name="Lumley L."/>
            <person name="Duan J."/>
            <person name="Quan G."/>
            <person name="Lucarotti C.J."/>
            <person name="Roe A.D."/>
            <person name="Sperling F.A.H."/>
            <person name="Levesque R.C."/>
            <person name="Cusson M."/>
        </authorList>
    </citation>
    <scope>NUCLEOTIDE SEQUENCE [LARGE SCALE GENOMIC DNA]</scope>
    <source>
        <strain evidence="1">Glfc:IPQL:Cfum</strain>
    </source>
</reference>
<protein>
    <submittedName>
        <fullName evidence="1">Uncharacterized protein</fullName>
    </submittedName>
</protein>
<sequence length="103" mass="11237">MDSQKNQKKRPALGIEPSARTDGAAPCRVPVRALLLQDHIVYMHTHVAAHAEGGRGRRCQEHSLSMADMVAKPIKLTEQFMKNMISPKGATSATSQAKSESQN</sequence>
<keyword evidence="2" id="KW-1185">Reference proteome</keyword>
<evidence type="ECO:0000313" key="1">
    <source>
        <dbReference type="EMBL" id="KAI8438186.1"/>
    </source>
</evidence>